<protein>
    <submittedName>
        <fullName evidence="3">Uncharacterized protein</fullName>
    </submittedName>
</protein>
<feature type="region of interest" description="Disordered" evidence="1">
    <location>
        <begin position="137"/>
        <end position="200"/>
    </location>
</feature>
<evidence type="ECO:0000256" key="1">
    <source>
        <dbReference type="SAM" id="MobiDB-lite"/>
    </source>
</evidence>
<keyword evidence="2" id="KW-1133">Transmembrane helix</keyword>
<feature type="region of interest" description="Disordered" evidence="1">
    <location>
        <begin position="241"/>
        <end position="261"/>
    </location>
</feature>
<feature type="compositionally biased region" description="Polar residues" evidence="1">
    <location>
        <begin position="148"/>
        <end position="158"/>
    </location>
</feature>
<keyword evidence="2" id="KW-0812">Transmembrane</keyword>
<accession>A0A5C3EUD5</accession>
<gene>
    <name evidence="3" type="ORF">PSFLO_01425</name>
</gene>
<keyword evidence="2" id="KW-0472">Membrane</keyword>
<reference evidence="3 4" key="1">
    <citation type="submission" date="2018-03" db="EMBL/GenBank/DDBJ databases">
        <authorList>
            <person name="Guldener U."/>
        </authorList>
    </citation>
    <scope>NUCLEOTIDE SEQUENCE [LARGE SCALE GENOMIC DNA]</scope>
    <source>
        <strain evidence="3 4">DAOM196992</strain>
    </source>
</reference>
<evidence type="ECO:0000256" key="2">
    <source>
        <dbReference type="SAM" id="Phobius"/>
    </source>
</evidence>
<evidence type="ECO:0000313" key="4">
    <source>
        <dbReference type="Proteomes" id="UP000323386"/>
    </source>
</evidence>
<feature type="transmembrane region" description="Helical" evidence="2">
    <location>
        <begin position="20"/>
        <end position="43"/>
    </location>
</feature>
<name>A0A5C3EUD5_9BASI</name>
<keyword evidence="4" id="KW-1185">Reference proteome</keyword>
<evidence type="ECO:0000313" key="3">
    <source>
        <dbReference type="EMBL" id="SPO35954.1"/>
    </source>
</evidence>
<dbReference type="AlphaFoldDB" id="A0A5C3EUD5"/>
<organism evidence="3 4">
    <name type="scientific">Pseudozyma flocculosa</name>
    <dbReference type="NCBI Taxonomy" id="84751"/>
    <lineage>
        <taxon>Eukaryota</taxon>
        <taxon>Fungi</taxon>
        <taxon>Dikarya</taxon>
        <taxon>Basidiomycota</taxon>
        <taxon>Ustilaginomycotina</taxon>
        <taxon>Ustilaginomycetes</taxon>
        <taxon>Ustilaginales</taxon>
        <taxon>Ustilaginaceae</taxon>
        <taxon>Pseudozyma</taxon>
    </lineage>
</organism>
<feature type="compositionally biased region" description="Low complexity" evidence="1">
    <location>
        <begin position="188"/>
        <end position="200"/>
    </location>
</feature>
<sequence>MGVASTGRSGYGLLTRSSLVYRAGLLVGLPSYLSLASLAIIALPTSNDDTTADLDKSGNAASHRERTASESGHCAQVVLTLHPSCSAIGHLSACVLSPSSLPLAPLRLPSTALLPHLRPSRAPSSCSLRPATLHVQTTASSAHAWPSTAASPLTTSQTKRPDRRHPDPDDHQLRSRPRPRPQPRPSERQPTTSASTTVTAAKGRFRYLILDSGSYPLPSRHHPPPTFEPLFRQQTAKVTLSLYPPPSVSPYDLDSTSAGSL</sequence>
<feature type="compositionally biased region" description="Basic and acidic residues" evidence="1">
    <location>
        <begin position="164"/>
        <end position="173"/>
    </location>
</feature>
<proteinExistence type="predicted"/>
<dbReference type="EMBL" id="OOIP01000003">
    <property type="protein sequence ID" value="SPO35954.1"/>
    <property type="molecule type" value="Genomic_DNA"/>
</dbReference>
<dbReference type="Proteomes" id="UP000323386">
    <property type="component" value="Unassembled WGS sequence"/>
</dbReference>